<dbReference type="SUPFAM" id="SSF81606">
    <property type="entry name" value="PP2C-like"/>
    <property type="match status" value="1"/>
</dbReference>
<dbReference type="SMART" id="SM00331">
    <property type="entry name" value="PP2C_SIG"/>
    <property type="match status" value="1"/>
</dbReference>
<evidence type="ECO:0000259" key="3">
    <source>
        <dbReference type="PROSITE" id="PS50110"/>
    </source>
</evidence>
<name>A0AAD0WC48_9GAMM</name>
<dbReference type="PROSITE" id="PS50110">
    <property type="entry name" value="RESPONSE_REGULATORY"/>
    <property type="match status" value="1"/>
</dbReference>
<dbReference type="KEGG" id="pdj:D0907_05000"/>
<dbReference type="GeneID" id="99504809"/>
<organism evidence="4 5">
    <name type="scientific">Pseudoalteromonas lipolytica</name>
    <dbReference type="NCBI Taxonomy" id="570156"/>
    <lineage>
        <taxon>Bacteria</taxon>
        <taxon>Pseudomonadati</taxon>
        <taxon>Pseudomonadota</taxon>
        <taxon>Gammaproteobacteria</taxon>
        <taxon>Alteromonadales</taxon>
        <taxon>Pseudoalteromonadaceae</taxon>
        <taxon>Pseudoalteromonas</taxon>
    </lineage>
</organism>
<dbReference type="InterPro" id="IPR036890">
    <property type="entry name" value="HATPase_C_sf"/>
</dbReference>
<dbReference type="PANTHER" id="PTHR43156">
    <property type="entry name" value="STAGE II SPORULATION PROTEIN E-RELATED"/>
    <property type="match status" value="1"/>
</dbReference>
<dbReference type="InterPro" id="IPR011006">
    <property type="entry name" value="CheY-like_superfamily"/>
</dbReference>
<dbReference type="Gene3D" id="3.30.565.10">
    <property type="entry name" value="Histidine kinase-like ATPase, C-terminal domain"/>
    <property type="match status" value="1"/>
</dbReference>
<dbReference type="Pfam" id="PF07228">
    <property type="entry name" value="SpoIIE"/>
    <property type="match status" value="1"/>
</dbReference>
<keyword evidence="1" id="KW-0378">Hydrolase</keyword>
<reference evidence="4 5" key="1">
    <citation type="submission" date="2018-08" db="EMBL/GenBank/DDBJ databases">
        <title>Draft genome sequence of Pseudoalteromonas donghaensis HJ51.</title>
        <authorList>
            <person name="Oh J."/>
            <person name="Roh D."/>
        </authorList>
    </citation>
    <scope>NUCLEOTIDE SEQUENCE [LARGE SCALE GENOMIC DNA]</scope>
    <source>
        <strain evidence="4 5">HJ51</strain>
    </source>
</reference>
<dbReference type="Gene3D" id="3.60.40.10">
    <property type="entry name" value="PPM-type phosphatase domain"/>
    <property type="match status" value="1"/>
</dbReference>
<dbReference type="InterPro" id="IPR003594">
    <property type="entry name" value="HATPase_dom"/>
</dbReference>
<dbReference type="Gene3D" id="3.40.50.2300">
    <property type="match status" value="1"/>
</dbReference>
<evidence type="ECO:0000256" key="1">
    <source>
        <dbReference type="ARBA" id="ARBA00022801"/>
    </source>
</evidence>
<dbReference type="PANTHER" id="PTHR43156:SF2">
    <property type="entry name" value="STAGE II SPORULATION PROTEIN E"/>
    <property type="match status" value="1"/>
</dbReference>
<evidence type="ECO:0000256" key="2">
    <source>
        <dbReference type="PROSITE-ProRule" id="PRU00169"/>
    </source>
</evidence>
<dbReference type="InterPro" id="IPR001932">
    <property type="entry name" value="PPM-type_phosphatase-like_dom"/>
</dbReference>
<evidence type="ECO:0000313" key="4">
    <source>
        <dbReference type="EMBL" id="AXV64686.1"/>
    </source>
</evidence>
<keyword evidence="2" id="KW-0597">Phosphoprotein</keyword>
<dbReference type="GO" id="GO:0000160">
    <property type="term" value="P:phosphorelay signal transduction system"/>
    <property type="evidence" value="ECO:0007669"/>
    <property type="project" value="InterPro"/>
</dbReference>
<sequence>MLNILVVDDLALNRRMLTVMLEQQGYRVYNAENGLMALKLLAEHSIDIVLLDVIMPVMDGFETAAIIKERFSQVYLPIIFITSLEDEASFERCLAVGGDDFLHKPFQEVILNAKIKAHSRIRNLSQKAREQNLQLEYHQNQVEREHEIVEHIFNNALENQKLFTQHLDFHLSPAAMFNGDMFLVAQSPIGSLYCMLGDFTGHGLAAAVGALPVSRVFYTMVSKGMSVSDIAAEINAVLANLLPGHMFCAATILELSHSGRSLSAWLGGLPDTYIINDKGEITRTLESQHMALGILEGDEFERGLIHIEVEPTSRVVMATDGIIETANPQGDFFSETRFKEALCSKENITTAQVLERVNKFAQGNEQQDDLSLVLLNCLPVPEPEQAAEPFSPLPFNFSLSLNSKQIKSTDPVLEVVDVLTQVAGLNAHRANIFLILSEAYNNALDHGVLGLDSEIKNQEDGFLVYYQERDTALATLSDALIIIDIRYCPDNLALYFTVCDSGNGFAKAHASDQSLTREHGRGLSLLGEIASHISFNAAGNQVEICYQLSSSSTSSH</sequence>
<dbReference type="AlphaFoldDB" id="A0AAD0WC48"/>
<dbReference type="GO" id="GO:0016791">
    <property type="term" value="F:phosphatase activity"/>
    <property type="evidence" value="ECO:0007669"/>
    <property type="project" value="TreeGrafter"/>
</dbReference>
<protein>
    <submittedName>
        <fullName evidence="4">Response regulator</fullName>
    </submittedName>
</protein>
<dbReference type="EMBL" id="CP032090">
    <property type="protein sequence ID" value="AXV64686.1"/>
    <property type="molecule type" value="Genomic_DNA"/>
</dbReference>
<feature type="modified residue" description="4-aspartylphosphate" evidence="2">
    <location>
        <position position="52"/>
    </location>
</feature>
<dbReference type="InterPro" id="IPR036457">
    <property type="entry name" value="PPM-type-like_dom_sf"/>
</dbReference>
<dbReference type="InterPro" id="IPR052016">
    <property type="entry name" value="Bact_Sigma-Reg"/>
</dbReference>
<dbReference type="SUPFAM" id="SSF52172">
    <property type="entry name" value="CheY-like"/>
    <property type="match status" value="1"/>
</dbReference>
<dbReference type="SMART" id="SM00448">
    <property type="entry name" value="REC"/>
    <property type="match status" value="1"/>
</dbReference>
<accession>A0AAD0WC48</accession>
<dbReference type="InterPro" id="IPR001789">
    <property type="entry name" value="Sig_transdc_resp-reg_receiver"/>
</dbReference>
<dbReference type="Pfam" id="PF00072">
    <property type="entry name" value="Response_reg"/>
    <property type="match status" value="1"/>
</dbReference>
<dbReference type="Pfam" id="PF13581">
    <property type="entry name" value="HATPase_c_2"/>
    <property type="match status" value="1"/>
</dbReference>
<feature type="domain" description="Response regulatory" evidence="3">
    <location>
        <begin position="3"/>
        <end position="119"/>
    </location>
</feature>
<proteinExistence type="predicted"/>
<dbReference type="Proteomes" id="UP000264605">
    <property type="component" value="Chromosome"/>
</dbReference>
<dbReference type="CDD" id="cd16936">
    <property type="entry name" value="HATPase_RsbW-like"/>
    <property type="match status" value="1"/>
</dbReference>
<dbReference type="RefSeq" id="WP_065978766.1">
    <property type="nucleotide sequence ID" value="NZ_CP032090.1"/>
</dbReference>
<gene>
    <name evidence="4" type="ORF">D0907_05000</name>
</gene>
<evidence type="ECO:0000313" key="5">
    <source>
        <dbReference type="Proteomes" id="UP000264605"/>
    </source>
</evidence>